<dbReference type="GO" id="GO:0015627">
    <property type="term" value="C:type II protein secretion system complex"/>
    <property type="evidence" value="ECO:0007669"/>
    <property type="project" value="InterPro"/>
</dbReference>
<gene>
    <name evidence="10" type="ORF">OP8BY_1749</name>
</gene>
<dbReference type="AlphaFoldDB" id="A0A3E2BPE2"/>
<dbReference type="Pfam" id="PF07963">
    <property type="entry name" value="N_methyl"/>
    <property type="match status" value="1"/>
</dbReference>
<comment type="subcellular location">
    <subcellularLocation>
        <location evidence="1">Cell inner membrane</location>
        <topology evidence="1">Single-pass membrane protein</topology>
    </subcellularLocation>
</comment>
<feature type="transmembrane region" description="Helical" evidence="8">
    <location>
        <begin position="6"/>
        <end position="26"/>
    </location>
</feature>
<keyword evidence="5 8" id="KW-0812">Transmembrane</keyword>
<evidence type="ECO:0000256" key="1">
    <source>
        <dbReference type="ARBA" id="ARBA00004377"/>
    </source>
</evidence>
<dbReference type="InterPro" id="IPR012902">
    <property type="entry name" value="N_methyl_site"/>
</dbReference>
<keyword evidence="3" id="KW-0488">Methylation</keyword>
<protein>
    <recommendedName>
        <fullName evidence="9">General secretion pathway GspH domain-containing protein</fullName>
    </recommendedName>
</protein>
<keyword evidence="2" id="KW-1003">Cell membrane</keyword>
<keyword evidence="7 8" id="KW-0472">Membrane</keyword>
<organism evidence="10 11">
    <name type="scientific">Candidatus Saccharicenans subterraneus</name>
    <dbReference type="NCBI Taxonomy" id="2508984"/>
    <lineage>
        <taxon>Bacteria</taxon>
        <taxon>Candidatus Aminicenantota</taxon>
        <taxon>Candidatus Aminicenantia</taxon>
        <taxon>Candidatus Aminicenantales</taxon>
        <taxon>Candidatus Saccharicenantaceae</taxon>
        <taxon>Candidatus Saccharicenans</taxon>
    </lineage>
</organism>
<evidence type="ECO:0000256" key="5">
    <source>
        <dbReference type="ARBA" id="ARBA00022692"/>
    </source>
</evidence>
<feature type="domain" description="General secretion pathway GspH" evidence="9">
    <location>
        <begin position="41"/>
        <end position="146"/>
    </location>
</feature>
<dbReference type="Gene3D" id="3.30.700.10">
    <property type="entry name" value="Glycoprotein, Type 4 Pilin"/>
    <property type="match status" value="1"/>
</dbReference>
<evidence type="ECO:0000259" key="9">
    <source>
        <dbReference type="Pfam" id="PF12019"/>
    </source>
</evidence>
<name>A0A3E2BPE2_9BACT</name>
<dbReference type="PROSITE" id="PS00409">
    <property type="entry name" value="PROKAR_NTER_METHYL"/>
    <property type="match status" value="1"/>
</dbReference>
<dbReference type="SUPFAM" id="SSF54523">
    <property type="entry name" value="Pili subunits"/>
    <property type="match status" value="1"/>
</dbReference>
<evidence type="ECO:0000256" key="4">
    <source>
        <dbReference type="ARBA" id="ARBA00022519"/>
    </source>
</evidence>
<evidence type="ECO:0000256" key="7">
    <source>
        <dbReference type="ARBA" id="ARBA00023136"/>
    </source>
</evidence>
<dbReference type="InterPro" id="IPR022346">
    <property type="entry name" value="T2SS_GspH"/>
</dbReference>
<dbReference type="Pfam" id="PF12019">
    <property type="entry name" value="GspH"/>
    <property type="match status" value="1"/>
</dbReference>
<dbReference type="EMBL" id="QUAH01000003">
    <property type="protein sequence ID" value="RFT16571.1"/>
    <property type="molecule type" value="Genomic_DNA"/>
</dbReference>
<evidence type="ECO:0000256" key="2">
    <source>
        <dbReference type="ARBA" id="ARBA00022475"/>
    </source>
</evidence>
<dbReference type="NCBIfam" id="TIGR02532">
    <property type="entry name" value="IV_pilin_GFxxxE"/>
    <property type="match status" value="1"/>
</dbReference>
<keyword evidence="6 8" id="KW-1133">Transmembrane helix</keyword>
<comment type="caution">
    <text evidence="10">The sequence shown here is derived from an EMBL/GenBank/DDBJ whole genome shotgun (WGS) entry which is preliminary data.</text>
</comment>
<evidence type="ECO:0000313" key="11">
    <source>
        <dbReference type="Proteomes" id="UP000257323"/>
    </source>
</evidence>
<dbReference type="Proteomes" id="UP000257323">
    <property type="component" value="Unassembled WGS sequence"/>
</dbReference>
<evidence type="ECO:0000256" key="6">
    <source>
        <dbReference type="ARBA" id="ARBA00022989"/>
    </source>
</evidence>
<accession>A0A3E2BPE2</accession>
<dbReference type="GO" id="GO:0015628">
    <property type="term" value="P:protein secretion by the type II secretion system"/>
    <property type="evidence" value="ECO:0007669"/>
    <property type="project" value="InterPro"/>
</dbReference>
<reference evidence="10 11" key="1">
    <citation type="submission" date="2018-08" db="EMBL/GenBank/DDBJ databases">
        <title>Genome analysis of the thermophilic bacterium of the candidate phylum Aminicenantes from deep subsurface aquifer revealed its physiology and ecological role.</title>
        <authorList>
            <person name="Kadnikov V.V."/>
            <person name="Mardanov A.V."/>
            <person name="Beletsky A.V."/>
            <person name="Karnachuk O.V."/>
            <person name="Ravin N.V."/>
        </authorList>
    </citation>
    <scope>NUCLEOTIDE SEQUENCE [LARGE SCALE GENOMIC DNA]</scope>
    <source>
        <strain evidence="10">BY38</strain>
    </source>
</reference>
<dbReference type="GO" id="GO:0005886">
    <property type="term" value="C:plasma membrane"/>
    <property type="evidence" value="ECO:0007669"/>
    <property type="project" value="UniProtKB-SubCell"/>
</dbReference>
<evidence type="ECO:0000256" key="8">
    <source>
        <dbReference type="SAM" id="Phobius"/>
    </source>
</evidence>
<sequence length="176" mass="19658">MKKEGFTLIEIIVVVGIIGIILAASYPSILNILEARALDSAARDLLTTMEAARYTAVNDKVHCRVRFFQENNQWRYLVEVEEGGLTGTTPTFAWVPVPKFIKKTLPPKFRPQIQLPSGNEQVVFSPLGMVANYDFSNPQAFRIILQSLKLKNLGQDDLRILTVYAGGSIGYRKAKS</sequence>
<dbReference type="InterPro" id="IPR045584">
    <property type="entry name" value="Pilin-like"/>
</dbReference>
<evidence type="ECO:0000256" key="3">
    <source>
        <dbReference type="ARBA" id="ARBA00022481"/>
    </source>
</evidence>
<dbReference type="InterPro" id="IPR002416">
    <property type="entry name" value="T2SS_protein-GspH"/>
</dbReference>
<evidence type="ECO:0000313" key="10">
    <source>
        <dbReference type="EMBL" id="RFT16571.1"/>
    </source>
</evidence>
<keyword evidence="4" id="KW-0997">Cell inner membrane</keyword>
<proteinExistence type="predicted"/>
<dbReference type="PRINTS" id="PR00885">
    <property type="entry name" value="BCTERIALGSPH"/>
</dbReference>